<dbReference type="SMART" id="SM00710">
    <property type="entry name" value="PbH1"/>
    <property type="match status" value="5"/>
</dbReference>
<dbReference type="AlphaFoldDB" id="A0A927C969"/>
<dbReference type="InterPro" id="IPR024535">
    <property type="entry name" value="RHGA/B-epi-like_pectate_lyase"/>
</dbReference>
<dbReference type="InterPro" id="IPR011050">
    <property type="entry name" value="Pectin_lyase_fold/virulence"/>
</dbReference>
<dbReference type="Gene3D" id="2.160.20.10">
    <property type="entry name" value="Single-stranded right-handed beta-helix, Pectin lyase-like"/>
    <property type="match status" value="1"/>
</dbReference>
<name>A0A927C969_9BACL</name>
<feature type="domain" description="Rhamnogalacturonase A/B/Epimerase-like pectate lyase" evidence="1">
    <location>
        <begin position="92"/>
        <end position="161"/>
    </location>
</feature>
<keyword evidence="3" id="KW-1185">Reference proteome</keyword>
<dbReference type="EMBL" id="JACXJA010000010">
    <property type="protein sequence ID" value="MBD2862392.1"/>
    <property type="molecule type" value="Genomic_DNA"/>
</dbReference>
<sequence>MTELLDRQQAEQTEIATESLRMNRRTLLASLGIAGVALGSRALMAPGLVEAADFHESVTSSVYGGGDLDPCCTEAQAQIASIMNRLDHMCVINVKDHGALGDGTTDDTASIQAAINMASTRGGGTVCVPGGTYMISSPLVMASRVMLHGEGEASVIKAFATSGWGSTYLYRGMIDMVGVQYGALKDLCLHQNGSARIPANGLSYAVLVNASSDLVIDNVSFIDPGLNDEYSHPTGPQLALIAQDELKPGWGGGIGGCYRVSVRKCRFIQTGTSSCDFAIRVLSNWEKQIPAENFIHYNEGHTFIDCYFKGEYSWNTLEFAGGATRYNKVTHCLFDGKTLTHIDFDKGSNNNIAAFNTIYSGGKANRYITDTTKRMNCIDDHGTAAGYLNYGNTIAYNSINNLNNDSATDNYESAISASYTRQSLIVGNTINNVNKKLIGGGIFISKNVDGITIEDNRIRNVRKGIYTDANSNNTNGVRIHNNEIEAVDQAIIIALLPGGGKGFSFTGNKLKTTSAQNCLHVSAGILEAPIYALNTAENGVINFVLAGQNAIAIGNVSRNASSYSFQVREKMTLIGNVSLYPTTGDLTKLSASPLPSLIGNTFTGATETSAPAFMYGAAAPIDGTWKQGDIFYNTNPTAGTNVGWICTIAGTPGTWKSFGAISV</sequence>
<dbReference type="PROSITE" id="PS51318">
    <property type="entry name" value="TAT"/>
    <property type="match status" value="1"/>
</dbReference>
<dbReference type="InterPro" id="IPR006626">
    <property type="entry name" value="PbH1"/>
</dbReference>
<proteinExistence type="predicted"/>
<accession>A0A927C969</accession>
<dbReference type="InterPro" id="IPR006311">
    <property type="entry name" value="TAT_signal"/>
</dbReference>
<evidence type="ECO:0000313" key="2">
    <source>
        <dbReference type="EMBL" id="MBD2862392.1"/>
    </source>
</evidence>
<organism evidence="2 3">
    <name type="scientific">Paenibacillus oceani</name>
    <dbReference type="NCBI Taxonomy" id="2772510"/>
    <lineage>
        <taxon>Bacteria</taxon>
        <taxon>Bacillati</taxon>
        <taxon>Bacillota</taxon>
        <taxon>Bacilli</taxon>
        <taxon>Bacillales</taxon>
        <taxon>Paenibacillaceae</taxon>
        <taxon>Paenibacillus</taxon>
    </lineage>
</organism>
<dbReference type="Pfam" id="PF12708">
    <property type="entry name" value="Pect-lyase_RHGA_epim"/>
    <property type="match status" value="1"/>
</dbReference>
<evidence type="ECO:0000259" key="1">
    <source>
        <dbReference type="Pfam" id="PF12708"/>
    </source>
</evidence>
<reference evidence="2" key="1">
    <citation type="submission" date="2020-09" db="EMBL/GenBank/DDBJ databases">
        <title>A novel bacterium of genus Paenibacillus, isolated from South China Sea.</title>
        <authorList>
            <person name="Huang H."/>
            <person name="Mo K."/>
            <person name="Hu Y."/>
        </authorList>
    </citation>
    <scope>NUCLEOTIDE SEQUENCE</scope>
    <source>
        <strain evidence="2">IB182363</strain>
    </source>
</reference>
<dbReference type="RefSeq" id="WP_190927214.1">
    <property type="nucleotide sequence ID" value="NZ_JACXJA010000010.1"/>
</dbReference>
<dbReference type="Proteomes" id="UP000639396">
    <property type="component" value="Unassembled WGS sequence"/>
</dbReference>
<comment type="caution">
    <text evidence="2">The sequence shown here is derived from an EMBL/GenBank/DDBJ whole genome shotgun (WGS) entry which is preliminary data.</text>
</comment>
<dbReference type="InterPro" id="IPR012334">
    <property type="entry name" value="Pectin_lyas_fold"/>
</dbReference>
<dbReference type="SUPFAM" id="SSF51126">
    <property type="entry name" value="Pectin lyase-like"/>
    <property type="match status" value="1"/>
</dbReference>
<gene>
    <name evidence="2" type="ORF">IDH45_10395</name>
</gene>
<protein>
    <submittedName>
        <fullName evidence="2">Right-handed parallel beta-helix repeat-containing protein</fullName>
    </submittedName>
</protein>
<evidence type="ECO:0000313" key="3">
    <source>
        <dbReference type="Proteomes" id="UP000639396"/>
    </source>
</evidence>